<accession>A0A1L3Q430</accession>
<sequence>MIKMYRGKTSAKYAGYILFVILFVIMAFEWILDLGYESLILIPAAFLFGMIGYWLGGFTYSVLREK</sequence>
<reference evidence="3 5" key="2">
    <citation type="submission" date="2018-10" db="EMBL/GenBank/DDBJ databases">
        <title>Cultivation of a novel Methanohalophilus strain from Kebrit Deep of the Red Sea and a genomic comparison of members of the genus Methanohalophilus.</title>
        <authorList>
            <person name="Guan Y."/>
            <person name="Ngugi D.K."/>
            <person name="Stingl U."/>
        </authorList>
    </citation>
    <scope>NUCLEOTIDE SEQUENCE [LARGE SCALE GENOMIC DNA]</scope>
    <source>
        <strain evidence="3 5">DSM 3094</strain>
    </source>
</reference>
<protein>
    <submittedName>
        <fullName evidence="2">Uncharacterized protein</fullName>
    </submittedName>
</protein>
<gene>
    <name evidence="2" type="ORF">BHR79_09115</name>
    <name evidence="3" type="ORF">EFE40_06150</name>
</gene>
<organism evidence="2 4">
    <name type="scientific">Methanohalophilus halophilus</name>
    <dbReference type="NCBI Taxonomy" id="2177"/>
    <lineage>
        <taxon>Archaea</taxon>
        <taxon>Methanobacteriati</taxon>
        <taxon>Methanobacteriota</taxon>
        <taxon>Stenosarchaea group</taxon>
        <taxon>Methanomicrobia</taxon>
        <taxon>Methanosarcinales</taxon>
        <taxon>Methanosarcinaceae</taxon>
        <taxon>Methanohalophilus</taxon>
    </lineage>
</organism>
<keyword evidence="4" id="KW-1185">Reference proteome</keyword>
<dbReference type="KEGG" id="mhaz:BHR79_09115"/>
<keyword evidence="1" id="KW-0812">Transmembrane</keyword>
<evidence type="ECO:0000256" key="1">
    <source>
        <dbReference type="SAM" id="Phobius"/>
    </source>
</evidence>
<reference evidence="2 4" key="1">
    <citation type="submission" date="2016-10" db="EMBL/GenBank/DDBJ databases">
        <title>Methanohalophilus halophilus.</title>
        <authorList>
            <person name="L'haridon S."/>
        </authorList>
    </citation>
    <scope>NUCLEOTIDE SEQUENCE [LARGE SCALE GENOMIC DNA]</scope>
    <source>
        <strain evidence="2 4">Z-7982</strain>
    </source>
</reference>
<evidence type="ECO:0000313" key="4">
    <source>
        <dbReference type="Proteomes" id="UP000186879"/>
    </source>
</evidence>
<keyword evidence="1" id="KW-0472">Membrane</keyword>
<keyword evidence="1" id="KW-1133">Transmembrane helix</keyword>
<dbReference type="Proteomes" id="UP000267921">
    <property type="component" value="Unassembled WGS sequence"/>
</dbReference>
<feature type="transmembrane region" description="Helical" evidence="1">
    <location>
        <begin position="12"/>
        <end position="32"/>
    </location>
</feature>
<proteinExistence type="predicted"/>
<dbReference type="GeneID" id="30583927"/>
<evidence type="ECO:0000313" key="5">
    <source>
        <dbReference type="Proteomes" id="UP000267921"/>
    </source>
</evidence>
<dbReference type="RefSeq" id="WP_072562046.1">
    <property type="nucleotide sequence ID" value="NZ_CP017921.1"/>
</dbReference>
<dbReference type="STRING" id="2177.BHR79_09115"/>
<dbReference type="OrthoDB" id="120831at2157"/>
<evidence type="ECO:0000313" key="2">
    <source>
        <dbReference type="EMBL" id="APH39624.1"/>
    </source>
</evidence>
<dbReference type="Proteomes" id="UP000186879">
    <property type="component" value="Chromosome"/>
</dbReference>
<dbReference type="EMBL" id="CP017921">
    <property type="protein sequence ID" value="APH39624.1"/>
    <property type="molecule type" value="Genomic_DNA"/>
</dbReference>
<evidence type="ECO:0000313" key="3">
    <source>
        <dbReference type="EMBL" id="RNI09040.1"/>
    </source>
</evidence>
<dbReference type="EMBL" id="RJJG01000004">
    <property type="protein sequence ID" value="RNI09040.1"/>
    <property type="molecule type" value="Genomic_DNA"/>
</dbReference>
<dbReference type="AlphaFoldDB" id="A0A1L3Q430"/>
<name>A0A1L3Q430_9EURY</name>
<feature type="transmembrane region" description="Helical" evidence="1">
    <location>
        <begin position="38"/>
        <end position="63"/>
    </location>
</feature>